<evidence type="ECO:0000313" key="1">
    <source>
        <dbReference type="EMBL" id="KAJ9096141.1"/>
    </source>
</evidence>
<protein>
    <submittedName>
        <fullName evidence="1">Uncharacterized protein</fullName>
    </submittedName>
</protein>
<dbReference type="Proteomes" id="UP001230649">
    <property type="component" value="Unassembled WGS sequence"/>
</dbReference>
<keyword evidence="2" id="KW-1185">Reference proteome</keyword>
<reference evidence="1" key="1">
    <citation type="submission" date="2023-04" db="EMBL/GenBank/DDBJ databases">
        <title>Draft Genome sequencing of Naganishia species isolated from polar environments using Oxford Nanopore Technology.</title>
        <authorList>
            <person name="Leo P."/>
            <person name="Venkateswaran K."/>
        </authorList>
    </citation>
    <scope>NUCLEOTIDE SEQUENCE</scope>
    <source>
        <strain evidence="1">MNA-CCFEE 5262</strain>
    </source>
</reference>
<sequence length="427" mass="47770">MVKKSKGGKKGKKGSKAKQEQEDGSRLPIDIIVVIAEHLVGQHAFGTTANLSLACRMVHRETLPVLYETVSLFSFGRFDILTNPGFKYTKYIFDQPETQHFGLHLPNIVLQIDVDCSPTRPHGDACVIVVYKPVSTATLFTILETPFAHEPFPHDKCGQDPYARLQTSVSEIAQSLSSMSVNPILTEECREEGEKPRIRPVDAISRFDIGEGAYLHGRAPTHLQGNTYNLSFYNAGTPPTDDPYRAVEEVVPSILALFKLATMQPRRSRLAELETAMLSRHDCRWGGKLNCAHIRDYVHRHFKLYFDVPTMKAFIPKFKQQAEATPEILQYRLEIELSGAKGIDDVRQVIDQLLPIYTANLTSPDLVLPMSPRIAELRPHVLEIEAELDDGKLVKGDVNVLVEGGRVVVTTEISDLSEFDDDFGFEG</sequence>
<proteinExistence type="predicted"/>
<accession>A0ACC2VAN8</accession>
<name>A0ACC2VAN8_9TREE</name>
<dbReference type="EMBL" id="JASBWS010000117">
    <property type="protein sequence ID" value="KAJ9096141.1"/>
    <property type="molecule type" value="Genomic_DNA"/>
</dbReference>
<comment type="caution">
    <text evidence="1">The sequence shown here is derived from an EMBL/GenBank/DDBJ whole genome shotgun (WGS) entry which is preliminary data.</text>
</comment>
<organism evidence="1 2">
    <name type="scientific">Naganishia adeliensis</name>
    <dbReference type="NCBI Taxonomy" id="92952"/>
    <lineage>
        <taxon>Eukaryota</taxon>
        <taxon>Fungi</taxon>
        <taxon>Dikarya</taxon>
        <taxon>Basidiomycota</taxon>
        <taxon>Agaricomycotina</taxon>
        <taxon>Tremellomycetes</taxon>
        <taxon>Filobasidiales</taxon>
        <taxon>Filobasidiaceae</taxon>
        <taxon>Naganishia</taxon>
    </lineage>
</organism>
<evidence type="ECO:0000313" key="2">
    <source>
        <dbReference type="Proteomes" id="UP001230649"/>
    </source>
</evidence>
<gene>
    <name evidence="1" type="ORF">QFC20_006517</name>
</gene>